<organism evidence="1 2">
    <name type="scientific">Deinococcus arboris</name>
    <dbReference type="NCBI Taxonomy" id="2682977"/>
    <lineage>
        <taxon>Bacteria</taxon>
        <taxon>Thermotogati</taxon>
        <taxon>Deinococcota</taxon>
        <taxon>Deinococci</taxon>
        <taxon>Deinococcales</taxon>
        <taxon>Deinococcaceae</taxon>
        <taxon>Deinococcus</taxon>
    </lineage>
</organism>
<protein>
    <submittedName>
        <fullName evidence="1">Uncharacterized protein</fullName>
    </submittedName>
</protein>
<dbReference type="EMBL" id="WQLB01000006">
    <property type="protein sequence ID" value="MVN86459.1"/>
    <property type="molecule type" value="Genomic_DNA"/>
</dbReference>
<evidence type="ECO:0000313" key="2">
    <source>
        <dbReference type="Proteomes" id="UP000483286"/>
    </source>
</evidence>
<name>A0A7C9M7X0_9DEIO</name>
<dbReference type="RefSeq" id="WP_157458512.1">
    <property type="nucleotide sequence ID" value="NZ_WQLB01000006.1"/>
</dbReference>
<sequence length="773" mass="83905">MLSLAPPYHLIGGYSLLPDHADPRQWYVLPTAPSLARTPDGAPAFSLVQYLGGGAGAAKVAGGLLTLTTELMVPDEALALLRAELGKALNRPPAELHLSPVFFDSGTVELVALGTASAPGEPAVPAPFNIQILGSGRASLGGRNTATFQLVLDELAAELVEKALDAPDLPVIATYRLTFAGLRPSFSVKVQADWTRVYRHLEQKLKANLYYVTADVQTQISRALEDSGVQIDVTVLGTGEGEAAAAERARQQLTDWVLERLFTPVANPAAATANAVGDAVSGLVSGLVRTVIPGVSYSLKVMDDQQLRTLSARMNEAVAERREVLPQGTLGGLLRGLRLDEQGKVRPDWPTLRRQLITQVNLDGFPRLEVQVSSEDRFARDGLAEVRAELARVDGGGAPAEPRRTFALRSAAEKETYLVNLLGQDAGQFSRLYQTRLEVQFDPTGPFGPHPPVQGDWQPGRAAELVAEPRTVYGVQEVQVSAAPSFPFAQFPTVTAELRFGGEPGTAPQLGRVELSAAQPSGGWRFRYFAAEGHPLFPPPYQVTLTYHRADAAGGPITPAPQLWTDDYVSVPDPLPFKRPLNLFVSLPWADVLTAFVQLRYRDEPGGIQFDEQIPLSAATPYLRRDYPIAEGGPQTLGYRLTLLTTSGSLLEGSWRETLDDRLVIDRRLVERRAVRVQCVGGPLDTARLREVRLQLQRRDPQGVVKENTELNFTRGQPLAPAAWEVLLGDPPVKTVFFSAVFVDDSGFVTRTPWTASDADLLVVQLKTRSVSG</sequence>
<dbReference type="AlphaFoldDB" id="A0A7C9M7X0"/>
<accession>A0A7C9M7X0</accession>
<proteinExistence type="predicted"/>
<dbReference type="Proteomes" id="UP000483286">
    <property type="component" value="Unassembled WGS sequence"/>
</dbReference>
<comment type="caution">
    <text evidence="1">The sequence shown here is derived from an EMBL/GenBank/DDBJ whole genome shotgun (WGS) entry which is preliminary data.</text>
</comment>
<reference evidence="1 2" key="1">
    <citation type="submission" date="2019-12" db="EMBL/GenBank/DDBJ databases">
        <title>Deinococcus sp. HMF7620 Genome sequencing and assembly.</title>
        <authorList>
            <person name="Kang H."/>
            <person name="Kim H."/>
            <person name="Joh K."/>
        </authorList>
    </citation>
    <scope>NUCLEOTIDE SEQUENCE [LARGE SCALE GENOMIC DNA]</scope>
    <source>
        <strain evidence="1 2">HMF7620</strain>
    </source>
</reference>
<gene>
    <name evidence="1" type="ORF">GO986_06740</name>
</gene>
<evidence type="ECO:0000313" key="1">
    <source>
        <dbReference type="EMBL" id="MVN86459.1"/>
    </source>
</evidence>
<keyword evidence="2" id="KW-1185">Reference proteome</keyword>